<dbReference type="EMBL" id="CM046117">
    <property type="protein sequence ID" value="KAI8436945.1"/>
    <property type="molecule type" value="Genomic_DNA"/>
</dbReference>
<sequence length="134" mass="14951">MLNIMGYSILEEEKVPNFLKDKPRWVTCIAFAVAMLIITAVAVTTGVFIGYTYCYLEHRSEALKGNISHPRNVQIVRIPMPEQPTPYNKTINGALSSNYIISKILRISGVLVDGEIPAPRSDPDEELDSTNSLR</sequence>
<proteinExistence type="predicted"/>
<protein>
    <submittedName>
        <fullName evidence="1">Uncharacterized protein</fullName>
    </submittedName>
</protein>
<evidence type="ECO:0000313" key="2">
    <source>
        <dbReference type="Proteomes" id="UP001064048"/>
    </source>
</evidence>
<dbReference type="Proteomes" id="UP001064048">
    <property type="component" value="Chromosome 17"/>
</dbReference>
<name>A0ACC0KKY3_CHOFU</name>
<keyword evidence="2" id="KW-1185">Reference proteome</keyword>
<evidence type="ECO:0000313" key="1">
    <source>
        <dbReference type="EMBL" id="KAI8436945.1"/>
    </source>
</evidence>
<comment type="caution">
    <text evidence="1">The sequence shown here is derived from an EMBL/GenBank/DDBJ whole genome shotgun (WGS) entry which is preliminary data.</text>
</comment>
<reference evidence="1 2" key="1">
    <citation type="journal article" date="2022" name="Genome Biol. Evol.">
        <title>The Spruce Budworm Genome: Reconstructing the Evolutionary History of Antifreeze Proteins.</title>
        <authorList>
            <person name="Beliveau C."/>
            <person name="Gagne P."/>
            <person name="Picq S."/>
            <person name="Vernygora O."/>
            <person name="Keeling C.I."/>
            <person name="Pinkney K."/>
            <person name="Doucet D."/>
            <person name="Wen F."/>
            <person name="Johnston J.S."/>
            <person name="Maaroufi H."/>
            <person name="Boyle B."/>
            <person name="Laroche J."/>
            <person name="Dewar K."/>
            <person name="Juretic N."/>
            <person name="Blackburn G."/>
            <person name="Nisole A."/>
            <person name="Brunet B."/>
            <person name="Brandao M."/>
            <person name="Lumley L."/>
            <person name="Duan J."/>
            <person name="Quan G."/>
            <person name="Lucarotti C.J."/>
            <person name="Roe A.D."/>
            <person name="Sperling F.A.H."/>
            <person name="Levesque R.C."/>
            <person name="Cusson M."/>
        </authorList>
    </citation>
    <scope>NUCLEOTIDE SEQUENCE [LARGE SCALE GENOMIC DNA]</scope>
    <source>
        <strain evidence="1">Glfc:IPQL:Cfum</strain>
    </source>
</reference>
<gene>
    <name evidence="1" type="ORF">MSG28_010367</name>
</gene>
<accession>A0ACC0KKY3</accession>
<organism evidence="1 2">
    <name type="scientific">Choristoneura fumiferana</name>
    <name type="common">Spruce budworm moth</name>
    <name type="synonym">Archips fumiferana</name>
    <dbReference type="NCBI Taxonomy" id="7141"/>
    <lineage>
        <taxon>Eukaryota</taxon>
        <taxon>Metazoa</taxon>
        <taxon>Ecdysozoa</taxon>
        <taxon>Arthropoda</taxon>
        <taxon>Hexapoda</taxon>
        <taxon>Insecta</taxon>
        <taxon>Pterygota</taxon>
        <taxon>Neoptera</taxon>
        <taxon>Endopterygota</taxon>
        <taxon>Lepidoptera</taxon>
        <taxon>Glossata</taxon>
        <taxon>Ditrysia</taxon>
        <taxon>Tortricoidea</taxon>
        <taxon>Tortricidae</taxon>
        <taxon>Tortricinae</taxon>
        <taxon>Choristoneura</taxon>
    </lineage>
</organism>